<dbReference type="Gene3D" id="3.15.20.10">
    <property type="entry name" value="Bactericidal permeability-increasing protein, domain 2"/>
    <property type="match status" value="1"/>
</dbReference>
<comment type="caution">
    <text evidence="2">The sequence shown here is derived from an EMBL/GenBank/DDBJ whole genome shotgun (WGS) entry which is preliminary data.</text>
</comment>
<evidence type="ECO:0000259" key="1">
    <source>
        <dbReference type="Pfam" id="PF02886"/>
    </source>
</evidence>
<dbReference type="PANTHER" id="PTHR46801">
    <property type="entry name" value="OS06G0309200 PROTEIN"/>
    <property type="match status" value="1"/>
</dbReference>
<keyword evidence="3" id="KW-1185">Reference proteome</keyword>
<dbReference type="InterPro" id="IPR045897">
    <property type="entry name" value="BPI/LBP_pln"/>
</dbReference>
<dbReference type="InterPro" id="IPR017943">
    <property type="entry name" value="Bactericidal_perm-incr_a/b_dom"/>
</dbReference>
<protein>
    <recommendedName>
        <fullName evidence="1">Lipid-binding serum glycoprotein C-terminal domain-containing protein</fullName>
    </recommendedName>
</protein>
<dbReference type="Pfam" id="PF02886">
    <property type="entry name" value="LBP_BPI_CETP_C"/>
    <property type="match status" value="1"/>
</dbReference>
<accession>A0AAP0KMS6</accession>
<dbReference type="InterPro" id="IPR001124">
    <property type="entry name" value="Lipid-bd_serum_glycop_C"/>
</dbReference>
<dbReference type="Proteomes" id="UP001417504">
    <property type="component" value="Unassembled WGS sequence"/>
</dbReference>
<gene>
    <name evidence="2" type="ORF">Sjap_002937</name>
</gene>
<dbReference type="SUPFAM" id="SSF55394">
    <property type="entry name" value="Bactericidal permeability-increasing protein, BPI"/>
    <property type="match status" value="1"/>
</dbReference>
<sequence>MPSPPLPLLPRFVVVDLSLLFKQRHCHRCRSLLIRRVCDGGRREVVRVSGSVDILNNNLAGTIDVDNFSLSLKWSQVGKFHMSLIQSLMWTLIKTVALPYANTRLRKGFPLPLISGFTLQSASITYVNSRVLICSDVVFRDAYNFEPLGLYNYWRR</sequence>
<feature type="domain" description="Lipid-binding serum glycoprotein C-terminal" evidence="1">
    <location>
        <begin position="46"/>
        <end position="138"/>
    </location>
</feature>
<evidence type="ECO:0000313" key="2">
    <source>
        <dbReference type="EMBL" id="KAK9155457.1"/>
    </source>
</evidence>
<dbReference type="EMBL" id="JBBNAE010000001">
    <property type="protein sequence ID" value="KAK9155457.1"/>
    <property type="molecule type" value="Genomic_DNA"/>
</dbReference>
<dbReference type="AlphaFoldDB" id="A0AAP0KMS6"/>
<name>A0AAP0KMS6_9MAGN</name>
<organism evidence="2 3">
    <name type="scientific">Stephania japonica</name>
    <dbReference type="NCBI Taxonomy" id="461633"/>
    <lineage>
        <taxon>Eukaryota</taxon>
        <taxon>Viridiplantae</taxon>
        <taxon>Streptophyta</taxon>
        <taxon>Embryophyta</taxon>
        <taxon>Tracheophyta</taxon>
        <taxon>Spermatophyta</taxon>
        <taxon>Magnoliopsida</taxon>
        <taxon>Ranunculales</taxon>
        <taxon>Menispermaceae</taxon>
        <taxon>Menispermoideae</taxon>
        <taxon>Cissampelideae</taxon>
        <taxon>Stephania</taxon>
    </lineage>
</organism>
<dbReference type="PANTHER" id="PTHR46801:SF2">
    <property type="entry name" value="LIPOPOLYSACCHARIDE-BINDING PROTEIN"/>
    <property type="match status" value="1"/>
</dbReference>
<dbReference type="GO" id="GO:0008289">
    <property type="term" value="F:lipid binding"/>
    <property type="evidence" value="ECO:0007669"/>
    <property type="project" value="InterPro"/>
</dbReference>
<reference evidence="2 3" key="1">
    <citation type="submission" date="2024-01" db="EMBL/GenBank/DDBJ databases">
        <title>Genome assemblies of Stephania.</title>
        <authorList>
            <person name="Yang L."/>
        </authorList>
    </citation>
    <scope>NUCLEOTIDE SEQUENCE [LARGE SCALE GENOMIC DNA]</scope>
    <source>
        <strain evidence="2">QJT</strain>
        <tissue evidence="2">Leaf</tissue>
    </source>
</reference>
<evidence type="ECO:0000313" key="3">
    <source>
        <dbReference type="Proteomes" id="UP001417504"/>
    </source>
</evidence>
<proteinExistence type="predicted"/>